<protein>
    <submittedName>
        <fullName evidence="2">Cyclic nucleotide-binding protein</fullName>
    </submittedName>
</protein>
<organism evidence="2">
    <name type="scientific">hydrothermal vent metagenome</name>
    <dbReference type="NCBI Taxonomy" id="652676"/>
    <lineage>
        <taxon>unclassified sequences</taxon>
        <taxon>metagenomes</taxon>
        <taxon>ecological metagenomes</taxon>
    </lineage>
</organism>
<gene>
    <name evidence="2" type="ORF">MNBD_GAMMA19-2362</name>
</gene>
<dbReference type="SUPFAM" id="SSF51206">
    <property type="entry name" value="cAMP-binding domain-like"/>
    <property type="match status" value="1"/>
</dbReference>
<evidence type="ECO:0000313" key="2">
    <source>
        <dbReference type="EMBL" id="VAW99149.1"/>
    </source>
</evidence>
<dbReference type="AlphaFoldDB" id="A0A3B1ALH1"/>
<dbReference type="PANTHER" id="PTHR11635">
    <property type="entry name" value="CAMP-DEPENDENT PROTEIN KINASE REGULATORY CHAIN"/>
    <property type="match status" value="1"/>
</dbReference>
<reference evidence="2" key="1">
    <citation type="submission" date="2018-06" db="EMBL/GenBank/DDBJ databases">
        <authorList>
            <person name="Zhirakovskaya E."/>
        </authorList>
    </citation>
    <scope>NUCLEOTIDE SEQUENCE</scope>
</reference>
<dbReference type="CDD" id="cd00038">
    <property type="entry name" value="CAP_ED"/>
    <property type="match status" value="1"/>
</dbReference>
<dbReference type="PANTHER" id="PTHR11635:SF152">
    <property type="entry name" value="CAMP-DEPENDENT PROTEIN KINASE TYPE I REGULATORY SUBUNIT-RELATED"/>
    <property type="match status" value="1"/>
</dbReference>
<dbReference type="SMART" id="SM00100">
    <property type="entry name" value="cNMP"/>
    <property type="match status" value="1"/>
</dbReference>
<dbReference type="InterPro" id="IPR014710">
    <property type="entry name" value="RmlC-like_jellyroll"/>
</dbReference>
<dbReference type="PROSITE" id="PS50042">
    <property type="entry name" value="CNMP_BINDING_3"/>
    <property type="match status" value="1"/>
</dbReference>
<accession>A0A3B1ALH1</accession>
<dbReference type="GO" id="GO:0005829">
    <property type="term" value="C:cytosol"/>
    <property type="evidence" value="ECO:0007669"/>
    <property type="project" value="TreeGrafter"/>
</dbReference>
<dbReference type="GO" id="GO:0005952">
    <property type="term" value="C:cAMP-dependent protein kinase complex"/>
    <property type="evidence" value="ECO:0007669"/>
    <property type="project" value="InterPro"/>
</dbReference>
<name>A0A3B1ALH1_9ZZZZ</name>
<sequence>MVSEKIDLTQFLNQQYLCESLTIKEVTTLIDYTELVTFNKGDVIAEIGDVGEALYFVIAGETALYAGDKAESQVGHIKSGELMGEMSFFDRNPRSVRAKALINGTRLLKLSRAMYKRLRVEHPYIAVNLLEHAIVSLDHLFRQVSQDVSTFNSYFYAPGRK</sequence>
<dbReference type="EMBL" id="UOFV01000165">
    <property type="protein sequence ID" value="VAW99149.1"/>
    <property type="molecule type" value="Genomic_DNA"/>
</dbReference>
<dbReference type="InterPro" id="IPR000595">
    <property type="entry name" value="cNMP-bd_dom"/>
</dbReference>
<proteinExistence type="predicted"/>
<dbReference type="InterPro" id="IPR018490">
    <property type="entry name" value="cNMP-bd_dom_sf"/>
</dbReference>
<dbReference type="InterPro" id="IPR050503">
    <property type="entry name" value="cAMP-dep_PK_reg_su-like"/>
</dbReference>
<dbReference type="Gene3D" id="2.60.120.10">
    <property type="entry name" value="Jelly Rolls"/>
    <property type="match status" value="1"/>
</dbReference>
<evidence type="ECO:0000259" key="1">
    <source>
        <dbReference type="PROSITE" id="PS50042"/>
    </source>
</evidence>
<dbReference type="Pfam" id="PF00027">
    <property type="entry name" value="cNMP_binding"/>
    <property type="match status" value="1"/>
</dbReference>
<feature type="domain" description="Cyclic nucleotide-binding" evidence="1">
    <location>
        <begin position="17"/>
        <end position="118"/>
    </location>
</feature>